<protein>
    <submittedName>
        <fullName evidence="14">Uncharacterized protein</fullName>
    </submittedName>
</protein>
<evidence type="ECO:0000313" key="15">
    <source>
        <dbReference type="Proteomes" id="UP000823561"/>
    </source>
</evidence>
<dbReference type="InterPro" id="IPR040460">
    <property type="entry name" value="Gasdermin_pore"/>
</dbReference>
<keyword evidence="7" id="KW-1210">Necrosis</keyword>
<evidence type="ECO:0000313" key="14">
    <source>
        <dbReference type="EMBL" id="KAG5271541.1"/>
    </source>
</evidence>
<evidence type="ECO:0000256" key="8">
    <source>
        <dbReference type="ARBA" id="ARBA00022692"/>
    </source>
</evidence>
<keyword evidence="4" id="KW-1134">Transmembrane beta strand</keyword>
<evidence type="ECO:0000256" key="11">
    <source>
        <dbReference type="ARBA" id="ARBA00023288"/>
    </source>
</evidence>
<gene>
    <name evidence="14" type="ORF">AALO_G00181180</name>
</gene>
<keyword evidence="15" id="KW-1185">Reference proteome</keyword>
<sequence>MFGKATTNLLSEVDPDGSLVPVRRLNDSDKLSPLSLVIKRNRFLFWQRPKYLPTGFTLNDLLQPGSQPIQPVLAEMDFLKYSGTFGEKKSSSLETEVGNANALEGKVALEGKSSSKLQSSFGTLRKQELDVCALLRDSKDKKLDVEHDLMEQVRERRRRVFGLVRERVFTTQECSVSEEVDEATTCSGLVGFFTPAKIKVSVKHSGNLEADSNVSLTIPANTTLAYSLIELDIKAKGKYELCLLQDLKGGFESDSVDTVSIAPIRSDKGSLLTDLEEESRQLSPLACEPAGTRTTLLQWLSELMKERAALDSLEQALEDRCGNVTLDLRLLDPTPTLKAQVTSVLQLLPPDAPQALLSATHLLVSALDEMSDEGLTALSSCCTPPVLQALQRLVRRLASEGACSPVDPVLAQEAIFPQVQCLFAASGVNLHRDAETVKAEGGALTGCLPLVMGIAVTGLAALGENK</sequence>
<dbReference type="InterPro" id="IPR041263">
    <property type="entry name" value="Gasdermin_PUB"/>
</dbReference>
<evidence type="ECO:0000256" key="10">
    <source>
        <dbReference type="ARBA" id="ARBA00023139"/>
    </source>
</evidence>
<dbReference type="PANTHER" id="PTHR15207:SF3">
    <property type="entry name" value="DEAFNESS, AUTOSOMAL DOMINANT 5-RELATED"/>
    <property type="match status" value="1"/>
</dbReference>
<evidence type="ECO:0000256" key="3">
    <source>
        <dbReference type="ARBA" id="ARBA00009279"/>
    </source>
</evidence>
<comment type="caution">
    <text evidence="14">The sequence shown here is derived from an EMBL/GenBank/DDBJ whole genome shotgun (WGS) entry which is preliminary data.</text>
</comment>
<keyword evidence="8" id="KW-0812">Transmembrane</keyword>
<keyword evidence="9" id="KW-0472">Membrane</keyword>
<name>A0AAV6GFG8_9TELE</name>
<reference evidence="14" key="1">
    <citation type="submission" date="2020-10" db="EMBL/GenBank/DDBJ databases">
        <title>Chromosome-scale genome assembly of the Allis shad, Alosa alosa.</title>
        <authorList>
            <person name="Margot Z."/>
            <person name="Christophe K."/>
            <person name="Cabau C."/>
            <person name="Louis A."/>
            <person name="Berthelot C."/>
            <person name="Parey E."/>
            <person name="Roest Crollius H."/>
            <person name="Montfort J."/>
            <person name="Robinson-Rechavi M."/>
            <person name="Bucao C."/>
            <person name="Bouchez O."/>
            <person name="Gislard M."/>
            <person name="Lluch J."/>
            <person name="Milhes M."/>
            <person name="Lampietro C."/>
            <person name="Lopez Roques C."/>
            <person name="Donnadieu C."/>
            <person name="Braasch I."/>
            <person name="Desvignes T."/>
            <person name="Postlethwait J."/>
            <person name="Bobe J."/>
            <person name="Guiguen Y."/>
        </authorList>
    </citation>
    <scope>NUCLEOTIDE SEQUENCE</scope>
    <source>
        <strain evidence="14">M-15738</strain>
        <tissue evidence="14">Blood</tissue>
    </source>
</reference>
<dbReference type="Proteomes" id="UP000823561">
    <property type="component" value="Chromosome 13"/>
</dbReference>
<evidence type="ECO:0000259" key="13">
    <source>
        <dbReference type="Pfam" id="PF17708"/>
    </source>
</evidence>
<evidence type="ECO:0000256" key="1">
    <source>
        <dbReference type="ARBA" id="ARBA00004496"/>
    </source>
</evidence>
<evidence type="ECO:0000256" key="4">
    <source>
        <dbReference type="ARBA" id="ARBA00022452"/>
    </source>
</evidence>
<dbReference type="GO" id="GO:0012501">
    <property type="term" value="P:programmed cell death"/>
    <property type="evidence" value="ECO:0007669"/>
    <property type="project" value="UniProtKB-KW"/>
</dbReference>
<organism evidence="14 15">
    <name type="scientific">Alosa alosa</name>
    <name type="common">allis shad</name>
    <dbReference type="NCBI Taxonomy" id="278164"/>
    <lineage>
        <taxon>Eukaryota</taxon>
        <taxon>Metazoa</taxon>
        <taxon>Chordata</taxon>
        <taxon>Craniata</taxon>
        <taxon>Vertebrata</taxon>
        <taxon>Euteleostomi</taxon>
        <taxon>Actinopterygii</taxon>
        <taxon>Neopterygii</taxon>
        <taxon>Teleostei</taxon>
        <taxon>Clupei</taxon>
        <taxon>Clupeiformes</taxon>
        <taxon>Clupeoidei</taxon>
        <taxon>Clupeidae</taxon>
        <taxon>Alosa</taxon>
    </lineage>
</organism>
<keyword evidence="11" id="KW-0449">Lipoprotein</keyword>
<accession>A0AAV6GFG8</accession>
<dbReference type="GO" id="GO:0005886">
    <property type="term" value="C:plasma membrane"/>
    <property type="evidence" value="ECO:0007669"/>
    <property type="project" value="UniProtKB-SubCell"/>
</dbReference>
<evidence type="ECO:0000256" key="5">
    <source>
        <dbReference type="ARBA" id="ARBA00022475"/>
    </source>
</evidence>
<dbReference type="PANTHER" id="PTHR15207">
    <property type="entry name" value="NONSYNDROMIC HEARING IMPAIRMENT PROTEIN"/>
    <property type="match status" value="1"/>
</dbReference>
<evidence type="ECO:0000256" key="6">
    <source>
        <dbReference type="ARBA" id="ARBA00022490"/>
    </source>
</evidence>
<dbReference type="AlphaFoldDB" id="A0AAV6GFG8"/>
<dbReference type="EMBL" id="JADWDJ010000013">
    <property type="protein sequence ID" value="KAG5271541.1"/>
    <property type="molecule type" value="Genomic_DNA"/>
</dbReference>
<evidence type="ECO:0000256" key="2">
    <source>
        <dbReference type="ARBA" id="ARBA00004651"/>
    </source>
</evidence>
<feature type="domain" description="Gasdermin pore forming" evidence="12">
    <location>
        <begin position="1"/>
        <end position="252"/>
    </location>
</feature>
<comment type="subcellular location">
    <subcellularLocation>
        <location evidence="2">Cell membrane</location>
        <topology evidence="2">Multi-pass membrane protein</topology>
    </subcellularLocation>
    <subcellularLocation>
        <location evidence="1">Cytoplasm</location>
    </subcellularLocation>
</comment>
<comment type="similarity">
    <text evidence="3">Belongs to the gasdermin family.</text>
</comment>
<dbReference type="InterPro" id="IPR042377">
    <property type="entry name" value="GSDME"/>
</dbReference>
<evidence type="ECO:0000256" key="7">
    <source>
        <dbReference type="ARBA" id="ARBA00022590"/>
    </source>
</evidence>
<evidence type="ECO:0000259" key="12">
    <source>
        <dbReference type="Pfam" id="PF04598"/>
    </source>
</evidence>
<feature type="domain" description="Gasdermin PUB" evidence="13">
    <location>
        <begin position="279"/>
        <end position="433"/>
    </location>
</feature>
<dbReference type="Pfam" id="PF04598">
    <property type="entry name" value="Gasdermin"/>
    <property type="match status" value="1"/>
</dbReference>
<proteinExistence type="inferred from homology"/>
<dbReference type="Pfam" id="PF17708">
    <property type="entry name" value="Gasdermin_C"/>
    <property type="match status" value="1"/>
</dbReference>
<keyword evidence="6" id="KW-0963">Cytoplasm</keyword>
<dbReference type="GO" id="GO:0005737">
    <property type="term" value="C:cytoplasm"/>
    <property type="evidence" value="ECO:0007669"/>
    <property type="project" value="UniProtKB-SubCell"/>
</dbReference>
<keyword evidence="5" id="KW-1003">Cell membrane</keyword>
<evidence type="ECO:0000256" key="9">
    <source>
        <dbReference type="ARBA" id="ARBA00023136"/>
    </source>
</evidence>
<keyword evidence="10" id="KW-0564">Palmitate</keyword>